<dbReference type="CDD" id="cd10455">
    <property type="entry name" value="GIY-YIG_SLX1"/>
    <property type="match status" value="1"/>
</dbReference>
<evidence type="ECO:0000256" key="7">
    <source>
        <dbReference type="ARBA" id="ARBA00023242"/>
    </source>
</evidence>
<dbReference type="InterPro" id="IPR050381">
    <property type="entry name" value="SLX1_endonuclease"/>
</dbReference>
<evidence type="ECO:0000256" key="6">
    <source>
        <dbReference type="ARBA" id="ARBA00023204"/>
    </source>
</evidence>
<keyword evidence="12" id="KW-1185">Reference proteome</keyword>
<dbReference type="OrthoDB" id="24645at2759"/>
<dbReference type="AlphaFoldDB" id="A0A9P9J7A4"/>
<comment type="caution">
    <text evidence="8">Lacks conserved residue(s) required for the propagation of feature annotation.</text>
</comment>
<dbReference type="Gene3D" id="3.30.40.10">
    <property type="entry name" value="Zinc/RING finger domain, C3HC4 (zinc finger)"/>
    <property type="match status" value="1"/>
</dbReference>
<evidence type="ECO:0000313" key="11">
    <source>
        <dbReference type="EMBL" id="KAH7145939.1"/>
    </source>
</evidence>
<keyword evidence="6 8" id="KW-0234">DNA repair</keyword>
<comment type="subcellular location">
    <subcellularLocation>
        <location evidence="8">Nucleus</location>
    </subcellularLocation>
</comment>
<keyword evidence="2 8" id="KW-0255">Endonuclease</keyword>
<evidence type="ECO:0000313" key="12">
    <source>
        <dbReference type="Proteomes" id="UP000717696"/>
    </source>
</evidence>
<dbReference type="PANTHER" id="PTHR20208:SF10">
    <property type="entry name" value="STRUCTURE-SPECIFIC ENDONUCLEASE SUBUNIT SLX1"/>
    <property type="match status" value="1"/>
</dbReference>
<reference evidence="11" key="1">
    <citation type="journal article" date="2021" name="Nat. Commun.">
        <title>Genetic determinants of endophytism in the Arabidopsis root mycobiome.</title>
        <authorList>
            <person name="Mesny F."/>
            <person name="Miyauchi S."/>
            <person name="Thiergart T."/>
            <person name="Pickel B."/>
            <person name="Atanasova L."/>
            <person name="Karlsson M."/>
            <person name="Huettel B."/>
            <person name="Barry K.W."/>
            <person name="Haridas S."/>
            <person name="Chen C."/>
            <person name="Bauer D."/>
            <person name="Andreopoulos W."/>
            <person name="Pangilinan J."/>
            <person name="LaButti K."/>
            <person name="Riley R."/>
            <person name="Lipzen A."/>
            <person name="Clum A."/>
            <person name="Drula E."/>
            <person name="Henrissat B."/>
            <person name="Kohler A."/>
            <person name="Grigoriev I.V."/>
            <person name="Martin F.M."/>
            <person name="Hacquard S."/>
        </authorList>
    </citation>
    <scope>NUCLEOTIDE SEQUENCE</scope>
    <source>
        <strain evidence="11">MPI-CAGE-AT-0021</strain>
    </source>
</reference>
<protein>
    <recommendedName>
        <fullName evidence="10">GIY-YIG domain-containing protein</fullName>
    </recommendedName>
</protein>
<keyword evidence="1 8" id="KW-0540">Nuclease</keyword>
<feature type="compositionally biased region" description="Low complexity" evidence="9">
    <location>
        <begin position="309"/>
        <end position="318"/>
    </location>
</feature>
<comment type="similarity">
    <text evidence="8">Belongs to the SLX1 family.</text>
</comment>
<gene>
    <name evidence="11" type="ORF">B0J13DRAFT_443137</name>
</gene>
<dbReference type="InterPro" id="IPR048749">
    <property type="entry name" value="SLX1_C"/>
</dbReference>
<evidence type="ECO:0000256" key="2">
    <source>
        <dbReference type="ARBA" id="ARBA00022759"/>
    </source>
</evidence>
<comment type="caution">
    <text evidence="11">The sequence shown here is derived from an EMBL/GenBank/DDBJ whole genome shotgun (WGS) entry which is preliminary data.</text>
</comment>
<organism evidence="11 12">
    <name type="scientific">Dactylonectria estremocensis</name>
    <dbReference type="NCBI Taxonomy" id="1079267"/>
    <lineage>
        <taxon>Eukaryota</taxon>
        <taxon>Fungi</taxon>
        <taxon>Dikarya</taxon>
        <taxon>Ascomycota</taxon>
        <taxon>Pezizomycotina</taxon>
        <taxon>Sordariomycetes</taxon>
        <taxon>Hypocreomycetidae</taxon>
        <taxon>Hypocreales</taxon>
        <taxon>Nectriaceae</taxon>
        <taxon>Dactylonectria</taxon>
    </lineage>
</organism>
<evidence type="ECO:0000256" key="5">
    <source>
        <dbReference type="ARBA" id="ARBA00023172"/>
    </source>
</evidence>
<evidence type="ECO:0000256" key="9">
    <source>
        <dbReference type="SAM" id="MobiDB-lite"/>
    </source>
</evidence>
<feature type="region of interest" description="Disordered" evidence="9">
    <location>
        <begin position="28"/>
        <end position="53"/>
    </location>
</feature>
<dbReference type="InterPro" id="IPR013083">
    <property type="entry name" value="Znf_RING/FYVE/PHD"/>
</dbReference>
<dbReference type="PROSITE" id="PS50164">
    <property type="entry name" value="GIY_YIG"/>
    <property type="match status" value="1"/>
</dbReference>
<dbReference type="InterPro" id="IPR027520">
    <property type="entry name" value="Slx1"/>
</dbReference>
<dbReference type="PANTHER" id="PTHR20208">
    <property type="entry name" value="STRUCTURE-SPECIFIC ENDONUCLEASE SUBUNIT SLX1"/>
    <property type="match status" value="1"/>
</dbReference>
<comment type="function">
    <text evidence="8">Catalytic subunit of the SLX1-SLX4 structure-specific endonuclease that resolves DNA secondary structures generated during DNA repair and recombination. Has endonuclease activity towards branched DNA substrates, introducing single-strand cuts in duplex DNA close to junctions with ss-DNA.</text>
</comment>
<dbReference type="Proteomes" id="UP000717696">
    <property type="component" value="Unassembled WGS sequence"/>
</dbReference>
<accession>A0A9P9J7A4</accession>
<proteinExistence type="inferred from homology"/>
<dbReference type="GO" id="GO:0017108">
    <property type="term" value="F:5'-flap endonuclease activity"/>
    <property type="evidence" value="ECO:0007669"/>
    <property type="project" value="InterPro"/>
</dbReference>
<dbReference type="InterPro" id="IPR035901">
    <property type="entry name" value="GIY-YIG_endonuc_sf"/>
</dbReference>
<name>A0A9P9J7A4_9HYPO</name>
<feature type="domain" description="GIY-YIG" evidence="10">
    <location>
        <begin position="10"/>
        <end position="92"/>
    </location>
</feature>
<dbReference type="SUPFAM" id="SSF82771">
    <property type="entry name" value="GIY-YIG endonuclease"/>
    <property type="match status" value="1"/>
</dbReference>
<dbReference type="Pfam" id="PF21202">
    <property type="entry name" value="SLX1_C"/>
    <property type="match status" value="1"/>
</dbReference>
<dbReference type="Gene3D" id="3.40.1440.10">
    <property type="entry name" value="GIY-YIG endonuclease"/>
    <property type="match status" value="1"/>
</dbReference>
<comment type="subunit">
    <text evidence="8">Forms a heterodimer with SLX4.</text>
</comment>
<evidence type="ECO:0000256" key="1">
    <source>
        <dbReference type="ARBA" id="ARBA00022722"/>
    </source>
</evidence>
<keyword evidence="4 8" id="KW-0378">Hydrolase</keyword>
<dbReference type="Pfam" id="PF01541">
    <property type="entry name" value="GIY-YIG"/>
    <property type="match status" value="1"/>
</dbReference>
<dbReference type="EMBL" id="JAGMUU010000009">
    <property type="protein sequence ID" value="KAH7145939.1"/>
    <property type="molecule type" value="Genomic_DNA"/>
</dbReference>
<dbReference type="GO" id="GO:0000724">
    <property type="term" value="P:double-strand break repair via homologous recombination"/>
    <property type="evidence" value="ECO:0007669"/>
    <property type="project" value="TreeGrafter"/>
</dbReference>
<evidence type="ECO:0000256" key="8">
    <source>
        <dbReference type="HAMAP-Rule" id="MF_03100"/>
    </source>
</evidence>
<evidence type="ECO:0000259" key="10">
    <source>
        <dbReference type="PROSITE" id="PS50164"/>
    </source>
</evidence>
<sequence>MSHLSKPLPALYTVYVLRSTVRHTSIYIGSTPNPPRRLKQHNGQAPGGAARTSRPTLRPWEMIALVSGFPSMVAALKFEWALTNPHVSLHIPTESRITVATKKKRSGMPRRPLHSLKSVIANIHILIGVPSFARWPLNLHFMAREAHRAWETRLKSVGELPRAGVEIATDFAPSPDNEGPVPTPRGIHALPLDYSPITSYVEKAYDIVSFEQEGDCVHCHEELESAKGLHPMCPNDGCKAMGHLDCWSKHALVGEDARTLIPERCACPSCGGNVRWSDMVKELTLRVRGPKDVEKLLKKKKRSKKTDTAAANAAAAAL</sequence>
<evidence type="ECO:0000256" key="4">
    <source>
        <dbReference type="ARBA" id="ARBA00022801"/>
    </source>
</evidence>
<evidence type="ECO:0000256" key="3">
    <source>
        <dbReference type="ARBA" id="ARBA00022763"/>
    </source>
</evidence>
<keyword evidence="7 8" id="KW-0539">Nucleus</keyword>
<dbReference type="HAMAP" id="MF_03100">
    <property type="entry name" value="Endonuc_su_Slx1"/>
    <property type="match status" value="1"/>
</dbReference>
<dbReference type="InterPro" id="IPR000305">
    <property type="entry name" value="GIY-YIG_endonuc"/>
</dbReference>
<dbReference type="GO" id="GO:0033557">
    <property type="term" value="C:Slx1-Slx4 complex"/>
    <property type="evidence" value="ECO:0007669"/>
    <property type="project" value="UniProtKB-UniRule"/>
</dbReference>
<keyword evidence="3 8" id="KW-0227">DNA damage</keyword>
<comment type="cofactor">
    <cofactor evidence="8">
        <name>a divalent metal cation</name>
        <dbReference type="ChEBI" id="CHEBI:60240"/>
    </cofactor>
</comment>
<feature type="region of interest" description="Disordered" evidence="9">
    <location>
        <begin position="299"/>
        <end position="318"/>
    </location>
</feature>
<dbReference type="GO" id="GO:0008821">
    <property type="term" value="F:crossover junction DNA endonuclease activity"/>
    <property type="evidence" value="ECO:0007669"/>
    <property type="project" value="TreeGrafter"/>
</dbReference>
<keyword evidence="5 8" id="KW-0233">DNA recombination</keyword>